<protein>
    <submittedName>
        <fullName evidence="1">Unannotated protein</fullName>
    </submittedName>
</protein>
<sequence>MSVLSVLFAAANFAAAASAAAFLAASAFFAASISARVGLGVFAIAGAEVSTRPKITASEINFLRERTRKPPQILFSEG</sequence>
<reference evidence="1" key="1">
    <citation type="submission" date="2020-05" db="EMBL/GenBank/DDBJ databases">
        <authorList>
            <person name="Chiriac C."/>
            <person name="Salcher M."/>
            <person name="Ghai R."/>
            <person name="Kavagutti S V."/>
        </authorList>
    </citation>
    <scope>NUCLEOTIDE SEQUENCE</scope>
</reference>
<accession>A0A6J7DT88</accession>
<organism evidence="1">
    <name type="scientific">freshwater metagenome</name>
    <dbReference type="NCBI Taxonomy" id="449393"/>
    <lineage>
        <taxon>unclassified sequences</taxon>
        <taxon>metagenomes</taxon>
        <taxon>ecological metagenomes</taxon>
    </lineage>
</organism>
<name>A0A6J7DT88_9ZZZZ</name>
<dbReference type="EMBL" id="CAFBLW010000020">
    <property type="protein sequence ID" value="CAB4872370.1"/>
    <property type="molecule type" value="Genomic_DNA"/>
</dbReference>
<gene>
    <name evidence="1" type="ORF">UFOPK3461_00404</name>
</gene>
<proteinExistence type="predicted"/>
<evidence type="ECO:0000313" key="1">
    <source>
        <dbReference type="EMBL" id="CAB4872370.1"/>
    </source>
</evidence>
<dbReference type="AlphaFoldDB" id="A0A6J7DT88"/>